<comment type="caution">
    <text evidence="2">The sequence shown here is derived from an EMBL/GenBank/DDBJ whole genome shotgun (WGS) entry which is preliminary data.</text>
</comment>
<dbReference type="AlphaFoldDB" id="A0A2K3JU69"/>
<organism evidence="2 3">
    <name type="scientific">Trifolium pratense</name>
    <name type="common">Red clover</name>
    <dbReference type="NCBI Taxonomy" id="57577"/>
    <lineage>
        <taxon>Eukaryota</taxon>
        <taxon>Viridiplantae</taxon>
        <taxon>Streptophyta</taxon>
        <taxon>Embryophyta</taxon>
        <taxon>Tracheophyta</taxon>
        <taxon>Spermatophyta</taxon>
        <taxon>Magnoliopsida</taxon>
        <taxon>eudicotyledons</taxon>
        <taxon>Gunneridae</taxon>
        <taxon>Pentapetalae</taxon>
        <taxon>rosids</taxon>
        <taxon>fabids</taxon>
        <taxon>Fabales</taxon>
        <taxon>Fabaceae</taxon>
        <taxon>Papilionoideae</taxon>
        <taxon>50 kb inversion clade</taxon>
        <taxon>NPAAA clade</taxon>
        <taxon>Hologalegina</taxon>
        <taxon>IRL clade</taxon>
        <taxon>Trifolieae</taxon>
        <taxon>Trifolium</taxon>
    </lineage>
</organism>
<evidence type="ECO:0000313" key="2">
    <source>
        <dbReference type="EMBL" id="PNX57560.1"/>
    </source>
</evidence>
<accession>A0A2K3JU69</accession>
<feature type="non-terminal residue" evidence="2">
    <location>
        <position position="1"/>
    </location>
</feature>
<gene>
    <name evidence="2" type="ORF">L195_g050463</name>
</gene>
<reference evidence="2 3" key="1">
    <citation type="journal article" date="2014" name="Am. J. Bot.">
        <title>Genome assembly and annotation for red clover (Trifolium pratense; Fabaceae).</title>
        <authorList>
            <person name="Istvanek J."/>
            <person name="Jaros M."/>
            <person name="Krenek A."/>
            <person name="Repkova J."/>
        </authorList>
    </citation>
    <scope>NUCLEOTIDE SEQUENCE [LARGE SCALE GENOMIC DNA]</scope>
    <source>
        <strain evidence="3">cv. Tatra</strain>
        <tissue evidence="2">Young leaves</tissue>
    </source>
</reference>
<feature type="compositionally biased region" description="Basic and acidic residues" evidence="1">
    <location>
        <begin position="82"/>
        <end position="101"/>
    </location>
</feature>
<dbReference type="EMBL" id="ASHM01076723">
    <property type="protein sequence ID" value="PNX57560.1"/>
    <property type="molecule type" value="Genomic_DNA"/>
</dbReference>
<name>A0A2K3JU69_TRIPR</name>
<evidence type="ECO:0000313" key="3">
    <source>
        <dbReference type="Proteomes" id="UP000236291"/>
    </source>
</evidence>
<dbReference type="Proteomes" id="UP000236291">
    <property type="component" value="Unassembled WGS sequence"/>
</dbReference>
<proteinExistence type="predicted"/>
<reference evidence="2 3" key="2">
    <citation type="journal article" date="2017" name="Front. Plant Sci.">
        <title>Gene Classification and Mining of Molecular Markers Useful in Red Clover (Trifolium pratense) Breeding.</title>
        <authorList>
            <person name="Istvanek J."/>
            <person name="Dluhosova J."/>
            <person name="Dluhos P."/>
            <person name="Patkova L."/>
            <person name="Nedelnik J."/>
            <person name="Repkova J."/>
        </authorList>
    </citation>
    <scope>NUCLEOTIDE SEQUENCE [LARGE SCALE GENOMIC DNA]</scope>
    <source>
        <strain evidence="3">cv. Tatra</strain>
        <tissue evidence="2">Young leaves</tissue>
    </source>
</reference>
<evidence type="ECO:0000256" key="1">
    <source>
        <dbReference type="SAM" id="MobiDB-lite"/>
    </source>
</evidence>
<sequence>RSALSLETDLTVRGKTCDVNVGDVSAASYATILGSEITRRVKQVPLAFYKTTPSSLFSENDFAGWTFKCEETSEINESNENAAKDLLDPEHSAKRQRIECQ</sequence>
<dbReference type="STRING" id="57577.A0A2K3JU69"/>
<feature type="region of interest" description="Disordered" evidence="1">
    <location>
        <begin position="76"/>
        <end position="101"/>
    </location>
</feature>
<protein>
    <submittedName>
        <fullName evidence="2">Nucleolar complex protein 4</fullName>
    </submittedName>
</protein>